<evidence type="ECO:0000256" key="3">
    <source>
        <dbReference type="ARBA" id="ARBA00023163"/>
    </source>
</evidence>
<proteinExistence type="predicted"/>
<reference evidence="4 5" key="1">
    <citation type="submission" date="2014-10" db="EMBL/GenBank/DDBJ databases">
        <title>Genome sequence of Clostridium aceticum DSM 1496.</title>
        <authorList>
            <person name="Poehlein A."/>
            <person name="Schiel-Bengelsdorf B."/>
            <person name="Gottschalk G."/>
            <person name="Duerre P."/>
            <person name="Daniel R."/>
        </authorList>
    </citation>
    <scope>NUCLEOTIDE SEQUENCE [LARGE SCALE GENOMIC DNA]</scope>
    <source>
        <strain evidence="4 5">DSM 1496</strain>
    </source>
</reference>
<dbReference type="InterPro" id="IPR036388">
    <property type="entry name" value="WH-like_DNA-bd_sf"/>
</dbReference>
<dbReference type="STRING" id="84022.CACET_c12730"/>
<dbReference type="OrthoDB" id="327696at2"/>
<gene>
    <name evidence="4" type="ORF">CACET_c12730</name>
</gene>
<sequence>MKHNEGVNFESIIFDYMDEIKLLFFPDQWSSAFLDYSKNELLVLIFLYRKKSANMTEISEYICAPLNTTTGVVGRLEKKLMVERKRDEEDRRVVNIVLTSKASEFIDREKKIIEHYVEKVLKALTEEEKVMAINIVNKIFSALKQEKYPTKDEESSVKKVKRIFIE</sequence>
<dbReference type="GO" id="GO:0003677">
    <property type="term" value="F:DNA binding"/>
    <property type="evidence" value="ECO:0007669"/>
    <property type="project" value="UniProtKB-KW"/>
</dbReference>
<dbReference type="AlphaFoldDB" id="A0A0D8IC63"/>
<dbReference type="InterPro" id="IPR036390">
    <property type="entry name" value="WH_DNA-bd_sf"/>
</dbReference>
<dbReference type="InterPro" id="IPR000835">
    <property type="entry name" value="HTH_MarR-typ"/>
</dbReference>
<dbReference type="KEGG" id="cace:CACET_c12730"/>
<keyword evidence="1" id="KW-0805">Transcription regulation</keyword>
<evidence type="ECO:0000256" key="2">
    <source>
        <dbReference type="ARBA" id="ARBA00023125"/>
    </source>
</evidence>
<dbReference type="GO" id="GO:0003700">
    <property type="term" value="F:DNA-binding transcription factor activity"/>
    <property type="evidence" value="ECO:0007669"/>
    <property type="project" value="InterPro"/>
</dbReference>
<dbReference type="PATRIC" id="fig|84022.5.peg.2729"/>
<organism evidence="4 5">
    <name type="scientific">Clostridium aceticum</name>
    <dbReference type="NCBI Taxonomy" id="84022"/>
    <lineage>
        <taxon>Bacteria</taxon>
        <taxon>Bacillati</taxon>
        <taxon>Bacillota</taxon>
        <taxon>Clostridia</taxon>
        <taxon>Eubacteriales</taxon>
        <taxon>Clostridiaceae</taxon>
        <taxon>Clostridium</taxon>
    </lineage>
</organism>
<keyword evidence="5" id="KW-1185">Reference proteome</keyword>
<dbReference type="Pfam" id="PF01047">
    <property type="entry name" value="MarR"/>
    <property type="match status" value="1"/>
</dbReference>
<dbReference type="EMBL" id="CP009687">
    <property type="protein sequence ID" value="AKL94738.1"/>
    <property type="molecule type" value="Genomic_DNA"/>
</dbReference>
<dbReference type="PROSITE" id="PS50995">
    <property type="entry name" value="HTH_MARR_2"/>
    <property type="match status" value="1"/>
</dbReference>
<dbReference type="SMART" id="SM00347">
    <property type="entry name" value="HTH_MARR"/>
    <property type="match status" value="1"/>
</dbReference>
<name>A0A0D8IC63_9CLOT</name>
<dbReference type="PANTHER" id="PTHR42756:SF1">
    <property type="entry name" value="TRANSCRIPTIONAL REPRESSOR OF EMRAB OPERON"/>
    <property type="match status" value="1"/>
</dbReference>
<evidence type="ECO:0000256" key="1">
    <source>
        <dbReference type="ARBA" id="ARBA00023015"/>
    </source>
</evidence>
<keyword evidence="2" id="KW-0238">DNA-binding</keyword>
<evidence type="ECO:0000313" key="5">
    <source>
        <dbReference type="Proteomes" id="UP000035704"/>
    </source>
</evidence>
<accession>A0A0D8IC63</accession>
<protein>
    <submittedName>
        <fullName evidence="4">Transcriptional regulator MarR family</fullName>
    </submittedName>
</protein>
<dbReference type="PRINTS" id="PR00598">
    <property type="entry name" value="HTHMARR"/>
</dbReference>
<dbReference type="RefSeq" id="WP_044823534.1">
    <property type="nucleotide sequence ID" value="NZ_CP009687.1"/>
</dbReference>
<dbReference type="PANTHER" id="PTHR42756">
    <property type="entry name" value="TRANSCRIPTIONAL REGULATOR, MARR"/>
    <property type="match status" value="1"/>
</dbReference>
<keyword evidence="3" id="KW-0804">Transcription</keyword>
<dbReference type="Gene3D" id="1.10.10.10">
    <property type="entry name" value="Winged helix-like DNA-binding domain superfamily/Winged helix DNA-binding domain"/>
    <property type="match status" value="1"/>
</dbReference>
<dbReference type="Proteomes" id="UP000035704">
    <property type="component" value="Chromosome"/>
</dbReference>
<dbReference type="SUPFAM" id="SSF46785">
    <property type="entry name" value="Winged helix' DNA-binding domain"/>
    <property type="match status" value="1"/>
</dbReference>
<evidence type="ECO:0000313" key="4">
    <source>
        <dbReference type="EMBL" id="AKL94738.1"/>
    </source>
</evidence>